<evidence type="ECO:0000313" key="6">
    <source>
        <dbReference type="Proteomes" id="UP000193498"/>
    </source>
</evidence>
<gene>
    <name evidence="5" type="ORF">K493DRAFT_298397</name>
</gene>
<dbReference type="PANTHER" id="PTHR40633:SF1">
    <property type="entry name" value="GPI ANCHORED SERINE-THREONINE RICH PROTEIN (AFU_ORTHOLOGUE AFUA_1G03630)"/>
    <property type="match status" value="1"/>
</dbReference>
<reference evidence="5 6" key="1">
    <citation type="submission" date="2016-07" db="EMBL/GenBank/DDBJ databases">
        <title>Pervasive Adenine N6-methylation of Active Genes in Fungi.</title>
        <authorList>
            <consortium name="DOE Joint Genome Institute"/>
            <person name="Mondo S.J."/>
            <person name="Dannebaum R.O."/>
            <person name="Kuo R.C."/>
            <person name="Labutti K."/>
            <person name="Haridas S."/>
            <person name="Kuo A."/>
            <person name="Salamov A."/>
            <person name="Ahrendt S.R."/>
            <person name="Lipzen A."/>
            <person name="Sullivan W."/>
            <person name="Andreopoulos W.B."/>
            <person name="Clum A."/>
            <person name="Lindquist E."/>
            <person name="Daum C."/>
            <person name="Ramamoorthy G.K."/>
            <person name="Gryganskyi A."/>
            <person name="Culley D."/>
            <person name="Magnuson J.K."/>
            <person name="James T.Y."/>
            <person name="O'Malley M.A."/>
            <person name="Stajich J.E."/>
            <person name="Spatafora J.W."/>
            <person name="Visel A."/>
            <person name="Grigoriev I.V."/>
        </authorList>
    </citation>
    <scope>NUCLEOTIDE SEQUENCE [LARGE SCALE GENOMIC DNA]</scope>
    <source>
        <strain evidence="5 6">CBS 931.73</strain>
    </source>
</reference>
<organism evidence="5 6">
    <name type="scientific">Basidiobolus meristosporus CBS 931.73</name>
    <dbReference type="NCBI Taxonomy" id="1314790"/>
    <lineage>
        <taxon>Eukaryota</taxon>
        <taxon>Fungi</taxon>
        <taxon>Fungi incertae sedis</taxon>
        <taxon>Zoopagomycota</taxon>
        <taxon>Entomophthoromycotina</taxon>
        <taxon>Basidiobolomycetes</taxon>
        <taxon>Basidiobolales</taxon>
        <taxon>Basidiobolaceae</taxon>
        <taxon>Basidiobolus</taxon>
    </lineage>
</organism>
<dbReference type="EMBL" id="MCFE01000070">
    <property type="protein sequence ID" value="ORY01393.1"/>
    <property type="molecule type" value="Genomic_DNA"/>
</dbReference>
<feature type="domain" description="Yeast cell wall synthesis Kre9/Knh1-like N-terminal" evidence="4">
    <location>
        <begin position="45"/>
        <end position="113"/>
    </location>
</feature>
<evidence type="ECO:0000256" key="3">
    <source>
        <dbReference type="SAM" id="SignalP"/>
    </source>
</evidence>
<evidence type="ECO:0000256" key="1">
    <source>
        <dbReference type="ARBA" id="ARBA00022729"/>
    </source>
</evidence>
<accession>A0A1Y1YTM8</accession>
<feature type="region of interest" description="Disordered" evidence="2">
    <location>
        <begin position="116"/>
        <end position="139"/>
    </location>
</feature>
<dbReference type="AlphaFoldDB" id="A0A1Y1YTM8"/>
<feature type="compositionally biased region" description="Polar residues" evidence="2">
    <location>
        <begin position="116"/>
        <end position="125"/>
    </location>
</feature>
<dbReference type="Proteomes" id="UP000193498">
    <property type="component" value="Unassembled WGS sequence"/>
</dbReference>
<dbReference type="InterPro" id="IPR052982">
    <property type="entry name" value="SRP1/TIP1-like"/>
</dbReference>
<protein>
    <recommendedName>
        <fullName evidence="4">Yeast cell wall synthesis Kre9/Knh1-like N-terminal domain-containing protein</fullName>
    </recommendedName>
</protein>
<dbReference type="OrthoDB" id="4094614at2759"/>
<evidence type="ECO:0000259" key="4">
    <source>
        <dbReference type="Pfam" id="PF10342"/>
    </source>
</evidence>
<evidence type="ECO:0000313" key="5">
    <source>
        <dbReference type="EMBL" id="ORY01393.1"/>
    </source>
</evidence>
<dbReference type="InParanoid" id="A0A1Y1YTM8"/>
<keyword evidence="1 3" id="KW-0732">Signal</keyword>
<proteinExistence type="predicted"/>
<keyword evidence="6" id="KW-1185">Reference proteome</keyword>
<dbReference type="InterPro" id="IPR018466">
    <property type="entry name" value="Kre9/Knh1-like_N"/>
</dbReference>
<dbReference type="PANTHER" id="PTHR40633">
    <property type="entry name" value="MATRIX PROTEIN, PUTATIVE (AFU_ORTHOLOGUE AFUA_8G05410)-RELATED"/>
    <property type="match status" value="1"/>
</dbReference>
<feature type="chain" id="PRO_5013141492" description="Yeast cell wall synthesis Kre9/Knh1-like N-terminal domain-containing protein" evidence="3">
    <location>
        <begin position="21"/>
        <end position="165"/>
    </location>
</feature>
<sequence>MYFSSLFSVGMLAMASLVAGDYALTSPINAIWEAGSSSHRTETGGSPTPVTIELALMTGPPTQMQLLYVIQQSVDAKGGQYKWQIPQDLPAGKQYAIRSGTGPNVKYTPYFEIKSNAPSGSTSNAPPEGDTAPKTNKPNDGATMYPWLMPIILPASLILNRNLLG</sequence>
<name>A0A1Y1YTM8_9FUNG</name>
<feature type="signal peptide" evidence="3">
    <location>
        <begin position="1"/>
        <end position="20"/>
    </location>
</feature>
<comment type="caution">
    <text evidence="5">The sequence shown here is derived from an EMBL/GenBank/DDBJ whole genome shotgun (WGS) entry which is preliminary data.</text>
</comment>
<dbReference type="Pfam" id="PF10342">
    <property type="entry name" value="Kre9_KNH"/>
    <property type="match status" value="1"/>
</dbReference>
<evidence type="ECO:0000256" key="2">
    <source>
        <dbReference type="SAM" id="MobiDB-lite"/>
    </source>
</evidence>